<keyword evidence="5" id="KW-1185">Reference proteome</keyword>
<reference evidence="5" key="1">
    <citation type="journal article" date="2009" name="J. Bacteriol.">
        <title>Complete genome sequence of Erythrobacter litoralis HTCC2594.</title>
        <authorList>
            <person name="Oh H.M."/>
            <person name="Giovannoni S.J."/>
            <person name="Ferriera S."/>
            <person name="Johnson J."/>
            <person name="Cho J.C."/>
        </authorList>
    </citation>
    <scope>NUCLEOTIDE SEQUENCE [LARGE SCALE GENOMIC DNA]</scope>
    <source>
        <strain evidence="5">HTCC2594</strain>
    </source>
</reference>
<dbReference type="PROSITE" id="PS51371">
    <property type="entry name" value="CBS"/>
    <property type="match status" value="2"/>
</dbReference>
<dbReference type="eggNOG" id="COG0517">
    <property type="taxonomic scope" value="Bacteria"/>
</dbReference>
<dbReference type="InterPro" id="IPR046342">
    <property type="entry name" value="CBS_dom_sf"/>
</dbReference>
<dbReference type="InterPro" id="IPR051257">
    <property type="entry name" value="Diverse_CBS-Domain"/>
</dbReference>
<gene>
    <name evidence="4" type="ordered locus">ELI_12940</name>
</gene>
<dbReference type="CDD" id="cd04623">
    <property type="entry name" value="CBS_pair_bac_euk"/>
    <property type="match status" value="1"/>
</dbReference>
<proteinExistence type="predicted"/>
<dbReference type="HOGENOM" id="CLU_040681_3_2_5"/>
<protein>
    <recommendedName>
        <fullName evidence="3">CBS domain-containing protein</fullName>
    </recommendedName>
</protein>
<evidence type="ECO:0000256" key="2">
    <source>
        <dbReference type="PROSITE-ProRule" id="PRU00703"/>
    </source>
</evidence>
<dbReference type="Gene3D" id="3.10.580.10">
    <property type="entry name" value="CBS-domain"/>
    <property type="match status" value="1"/>
</dbReference>
<dbReference type="OrthoDB" id="9807125at2"/>
<dbReference type="InterPro" id="IPR000644">
    <property type="entry name" value="CBS_dom"/>
</dbReference>
<name>Q2N6L1_ERYLH</name>
<sequence>MEVAHLIERRAAADVITCDAHQPVREAIALLASKRIGAVPVMENGSIAGIFSERDVIYRMAEEGTSCLDKLVGQVMTAPAITVEKSTKVDEALALMTKRRIRHLPVTDNGAFAGFVSIGDLVKSRIDEVENEAQAMRDYIQHA</sequence>
<dbReference type="RefSeq" id="WP_011415502.1">
    <property type="nucleotide sequence ID" value="NC_007722.1"/>
</dbReference>
<accession>Q2N6L1</accession>
<dbReference type="Pfam" id="PF00571">
    <property type="entry name" value="CBS"/>
    <property type="match status" value="2"/>
</dbReference>
<evidence type="ECO:0000256" key="1">
    <source>
        <dbReference type="ARBA" id="ARBA00023122"/>
    </source>
</evidence>
<dbReference type="STRING" id="314225.ELI_12940"/>
<feature type="domain" description="CBS" evidence="3">
    <location>
        <begin position="76"/>
        <end position="132"/>
    </location>
</feature>
<dbReference type="PANTHER" id="PTHR43080:SF2">
    <property type="entry name" value="CBS DOMAIN-CONTAINING PROTEIN"/>
    <property type="match status" value="1"/>
</dbReference>
<dbReference type="AlphaFoldDB" id="Q2N6L1"/>
<evidence type="ECO:0000313" key="4">
    <source>
        <dbReference type="EMBL" id="ABC64680.1"/>
    </source>
</evidence>
<dbReference type="SUPFAM" id="SSF54631">
    <property type="entry name" value="CBS-domain pair"/>
    <property type="match status" value="1"/>
</dbReference>
<dbReference type="KEGG" id="eli:ELI_12940"/>
<dbReference type="InterPro" id="IPR044725">
    <property type="entry name" value="CBSX3_CBS_dom"/>
</dbReference>
<organism evidence="4 5">
    <name type="scientific">Erythrobacter litoralis (strain HTCC2594)</name>
    <dbReference type="NCBI Taxonomy" id="314225"/>
    <lineage>
        <taxon>Bacteria</taxon>
        <taxon>Pseudomonadati</taxon>
        <taxon>Pseudomonadota</taxon>
        <taxon>Alphaproteobacteria</taxon>
        <taxon>Sphingomonadales</taxon>
        <taxon>Erythrobacteraceae</taxon>
        <taxon>Erythrobacter/Porphyrobacter group</taxon>
        <taxon>Erythrobacter</taxon>
    </lineage>
</organism>
<dbReference type="SMART" id="SM00116">
    <property type="entry name" value="CBS"/>
    <property type="match status" value="2"/>
</dbReference>
<evidence type="ECO:0000313" key="5">
    <source>
        <dbReference type="Proteomes" id="UP000008808"/>
    </source>
</evidence>
<dbReference type="Proteomes" id="UP000008808">
    <property type="component" value="Chromosome"/>
</dbReference>
<feature type="domain" description="CBS" evidence="3">
    <location>
        <begin position="7"/>
        <end position="66"/>
    </location>
</feature>
<keyword evidence="1 2" id="KW-0129">CBS domain</keyword>
<dbReference type="EMBL" id="CP000157">
    <property type="protein sequence ID" value="ABC64680.1"/>
    <property type="molecule type" value="Genomic_DNA"/>
</dbReference>
<evidence type="ECO:0000259" key="3">
    <source>
        <dbReference type="PROSITE" id="PS51371"/>
    </source>
</evidence>
<dbReference type="PANTHER" id="PTHR43080">
    <property type="entry name" value="CBS DOMAIN-CONTAINING PROTEIN CBSX3, MITOCHONDRIAL"/>
    <property type="match status" value="1"/>
</dbReference>